<feature type="domain" description="SAC" evidence="2">
    <location>
        <begin position="117"/>
        <end position="519"/>
    </location>
</feature>
<dbReference type="GO" id="GO:0043812">
    <property type="term" value="F:phosphatidylinositol-4-phosphate phosphatase activity"/>
    <property type="evidence" value="ECO:0007669"/>
    <property type="project" value="TreeGrafter"/>
</dbReference>
<dbReference type="HOGENOM" id="CLU_003016_7_4_1"/>
<protein>
    <recommendedName>
        <fullName evidence="2">SAC domain-containing protein</fullName>
    </recommendedName>
</protein>
<accession>A0A0D2BPB5</accession>
<dbReference type="OrthoDB" id="405996at2759"/>
<evidence type="ECO:0000259" key="2">
    <source>
        <dbReference type="PROSITE" id="PS50275"/>
    </source>
</evidence>
<evidence type="ECO:0000313" key="4">
    <source>
        <dbReference type="Proteomes" id="UP000053328"/>
    </source>
</evidence>
<evidence type="ECO:0000313" key="3">
    <source>
        <dbReference type="EMBL" id="KIW20778.1"/>
    </source>
</evidence>
<dbReference type="GeneID" id="27328439"/>
<dbReference type="VEuPathDB" id="FungiDB:PV08_01356"/>
<keyword evidence="1" id="KW-0812">Transmembrane</keyword>
<dbReference type="EMBL" id="KN847492">
    <property type="protein sequence ID" value="KIW20778.1"/>
    <property type="molecule type" value="Genomic_DNA"/>
</dbReference>
<keyword evidence="4" id="KW-1185">Reference proteome</keyword>
<dbReference type="AlphaFoldDB" id="A0A0D2BPB5"/>
<gene>
    <name evidence="3" type="ORF">PV08_01356</name>
</gene>
<dbReference type="PANTHER" id="PTHR45662:SF2">
    <property type="entry name" value="PHOSPHATIDYLINOSITOL-3-PHOSPHATASE SAC1"/>
    <property type="match status" value="1"/>
</dbReference>
<dbReference type="GO" id="GO:0005783">
    <property type="term" value="C:endoplasmic reticulum"/>
    <property type="evidence" value="ECO:0007669"/>
    <property type="project" value="TreeGrafter"/>
</dbReference>
<dbReference type="PROSITE" id="PS50275">
    <property type="entry name" value="SAC"/>
    <property type="match status" value="1"/>
</dbReference>
<dbReference type="Proteomes" id="UP000053328">
    <property type="component" value="Unassembled WGS sequence"/>
</dbReference>
<keyword evidence="1" id="KW-1133">Transmembrane helix</keyword>
<dbReference type="Pfam" id="PF02383">
    <property type="entry name" value="Syja_N"/>
    <property type="match status" value="1"/>
</dbReference>
<name>A0A0D2BPB5_9EURO</name>
<dbReference type="GO" id="GO:0046856">
    <property type="term" value="P:phosphatidylinositol dephosphorylation"/>
    <property type="evidence" value="ECO:0007669"/>
    <property type="project" value="TreeGrafter"/>
</dbReference>
<organism evidence="3 4">
    <name type="scientific">Exophiala spinifera</name>
    <dbReference type="NCBI Taxonomy" id="91928"/>
    <lineage>
        <taxon>Eukaryota</taxon>
        <taxon>Fungi</taxon>
        <taxon>Dikarya</taxon>
        <taxon>Ascomycota</taxon>
        <taxon>Pezizomycotina</taxon>
        <taxon>Eurotiomycetes</taxon>
        <taxon>Chaetothyriomycetidae</taxon>
        <taxon>Chaetothyriales</taxon>
        <taxon>Herpotrichiellaceae</taxon>
        <taxon>Exophiala</taxon>
    </lineage>
</organism>
<feature type="transmembrane region" description="Helical" evidence="1">
    <location>
        <begin position="589"/>
        <end position="610"/>
    </location>
</feature>
<keyword evidence="1" id="KW-0472">Membrane</keyword>
<evidence type="ECO:0000256" key="1">
    <source>
        <dbReference type="SAM" id="Phobius"/>
    </source>
</evidence>
<proteinExistence type="predicted"/>
<dbReference type="InterPro" id="IPR002013">
    <property type="entry name" value="SAC_dom"/>
</dbReference>
<dbReference type="RefSeq" id="XP_016240994.1">
    <property type="nucleotide sequence ID" value="XM_016375718.1"/>
</dbReference>
<feature type="transmembrane region" description="Helical" evidence="1">
    <location>
        <begin position="622"/>
        <end position="641"/>
    </location>
</feature>
<sequence>MANLLPFRDINVHASTSHYAFTSPSTPSAPTLVVERPSGDIRLNDGSLLGAKRVSSIAGILGIVKLKLDKYVIVITKAQPMGRLRGHMIYKVVATEFLPLRERRVHDPDEDTYLSYLKNLLATGPMYFSYSLDVTSTFQRQSQSDLSQPLWKRADDRFFWNRFIQTDLIDFRTGGGTSADVKSQQQPGTDPYILPVMFGMLEIKPAKIKSINFTFALITRRSRFRAGTRYLSRGIDQQGHVSNFNETEQIVVLNDVSSQPTGYAGGQGMQNGKVGASVAETQILSYVQTRGSVPVYWTEINDLRYTPKLVVDGVENAVDAARKHFDEQIRTYGENYLVNLVNARGREERVKKAYEQMVRILVKSPDETIEPGRQTDERFHEINPSQQRQRMDKLHYVYFDFHNETKGLRWHRAELLLDELLDGLRKGQYFRGVEMPGNPSGALEIRSLQTAVVRTNCMDCLDRTNVVQSMLGRWAITQQFQDLGLLQPGERADDDPSFEFMFRNIWADNADVVSKSYSGTGALKTDFTRTGKRTKAGMLQDLNNSTTRYVRNNFLDGPRQDGFDLFLGAYLPSTHGVGSSLMFKDQRPLVVQAVPYLLAASLFIILISVLTRQPPEAAVWPLRILVILCLVIAGWCFRFVYSHGLLYVNWPKLNTPQFALDGYNAALMRAHRDPVIGPIIAAESGKVRTARKMSTTNMNMGYMEEGKKRTE</sequence>
<dbReference type="STRING" id="91928.A0A0D2BPB5"/>
<dbReference type="PANTHER" id="PTHR45662">
    <property type="entry name" value="PHOSPHATIDYLINOSITIDE PHOSPHATASE SAC1"/>
    <property type="match status" value="1"/>
</dbReference>
<reference evidence="3 4" key="1">
    <citation type="submission" date="2015-01" db="EMBL/GenBank/DDBJ databases">
        <title>The Genome Sequence of Exophiala spinifera CBS89968.</title>
        <authorList>
            <consortium name="The Broad Institute Genomics Platform"/>
            <person name="Cuomo C."/>
            <person name="de Hoog S."/>
            <person name="Gorbushina A."/>
            <person name="Stielow B."/>
            <person name="Teixiera M."/>
            <person name="Abouelleil A."/>
            <person name="Chapman S.B."/>
            <person name="Priest M."/>
            <person name="Young S.K."/>
            <person name="Wortman J."/>
            <person name="Nusbaum C."/>
            <person name="Birren B."/>
        </authorList>
    </citation>
    <scope>NUCLEOTIDE SEQUENCE [LARGE SCALE GENOMIC DNA]</scope>
    <source>
        <strain evidence="3 4">CBS 89968</strain>
    </source>
</reference>